<dbReference type="InterPro" id="IPR038371">
    <property type="entry name" value="Cu_polyphenol_OxRdtase_sf"/>
</dbReference>
<evidence type="ECO:0000313" key="12">
    <source>
        <dbReference type="EMBL" id="AFZ48209.1"/>
    </source>
</evidence>
<dbReference type="EMBL" id="CP003940">
    <property type="protein sequence ID" value="AFZ48209.1"/>
    <property type="molecule type" value="Genomic_DNA"/>
</dbReference>
<dbReference type="STRING" id="292563.Cyast_2260"/>
<dbReference type="KEGG" id="csn:Cyast_2260"/>
<dbReference type="PANTHER" id="PTHR30616">
    <property type="entry name" value="UNCHARACTERIZED PROTEIN YFIH"/>
    <property type="match status" value="1"/>
</dbReference>
<dbReference type="SUPFAM" id="SSF64438">
    <property type="entry name" value="CNF1/YfiH-like putative cysteine hydrolases"/>
    <property type="match status" value="1"/>
</dbReference>
<comment type="catalytic activity">
    <reaction evidence="9">
        <text>adenosine + phosphate = alpha-D-ribose 1-phosphate + adenine</text>
        <dbReference type="Rhea" id="RHEA:27642"/>
        <dbReference type="ChEBI" id="CHEBI:16335"/>
        <dbReference type="ChEBI" id="CHEBI:16708"/>
        <dbReference type="ChEBI" id="CHEBI:43474"/>
        <dbReference type="ChEBI" id="CHEBI:57720"/>
        <dbReference type="EC" id="2.4.2.1"/>
    </reaction>
    <physiologicalReaction direction="left-to-right" evidence="9">
        <dbReference type="Rhea" id="RHEA:27643"/>
    </physiologicalReaction>
</comment>
<comment type="catalytic activity">
    <reaction evidence="1">
        <text>inosine + phosphate = alpha-D-ribose 1-phosphate + hypoxanthine</text>
        <dbReference type="Rhea" id="RHEA:27646"/>
        <dbReference type="ChEBI" id="CHEBI:17368"/>
        <dbReference type="ChEBI" id="CHEBI:17596"/>
        <dbReference type="ChEBI" id="CHEBI:43474"/>
        <dbReference type="ChEBI" id="CHEBI:57720"/>
        <dbReference type="EC" id="2.4.2.1"/>
    </reaction>
    <physiologicalReaction direction="left-to-right" evidence="1">
        <dbReference type="Rhea" id="RHEA:27647"/>
    </physiologicalReaction>
</comment>
<evidence type="ECO:0000256" key="11">
    <source>
        <dbReference type="RuleBase" id="RU361274"/>
    </source>
</evidence>
<comment type="catalytic activity">
    <reaction evidence="10">
        <text>S-methyl-5'-thioadenosine + phosphate = 5-(methylsulfanyl)-alpha-D-ribose 1-phosphate + adenine</text>
        <dbReference type="Rhea" id="RHEA:11852"/>
        <dbReference type="ChEBI" id="CHEBI:16708"/>
        <dbReference type="ChEBI" id="CHEBI:17509"/>
        <dbReference type="ChEBI" id="CHEBI:43474"/>
        <dbReference type="ChEBI" id="CHEBI:58533"/>
        <dbReference type="EC" id="2.4.2.28"/>
    </reaction>
    <physiologicalReaction direction="left-to-right" evidence="10">
        <dbReference type="Rhea" id="RHEA:11853"/>
    </physiologicalReaction>
</comment>
<keyword evidence="7" id="KW-0862">Zinc</keyword>
<organism evidence="12 13">
    <name type="scientific">Cyanobacterium stanieri (strain ATCC 29140 / PCC 7202)</name>
    <dbReference type="NCBI Taxonomy" id="292563"/>
    <lineage>
        <taxon>Bacteria</taxon>
        <taxon>Bacillati</taxon>
        <taxon>Cyanobacteriota</taxon>
        <taxon>Cyanophyceae</taxon>
        <taxon>Oscillatoriophycideae</taxon>
        <taxon>Chroococcales</taxon>
        <taxon>Geminocystaceae</taxon>
        <taxon>Cyanobacterium</taxon>
    </lineage>
</organism>
<dbReference type="CDD" id="cd16833">
    <property type="entry name" value="YfiH"/>
    <property type="match status" value="1"/>
</dbReference>
<dbReference type="HOGENOM" id="CLU_065784_2_0_3"/>
<dbReference type="Gene3D" id="3.60.140.10">
    <property type="entry name" value="CNF1/YfiH-like putative cysteine hydrolases"/>
    <property type="match status" value="1"/>
</dbReference>
<dbReference type="eggNOG" id="COG1496">
    <property type="taxonomic scope" value="Bacteria"/>
</dbReference>
<comment type="catalytic activity">
    <reaction evidence="8">
        <text>adenosine + H2O + H(+) = inosine + NH4(+)</text>
        <dbReference type="Rhea" id="RHEA:24408"/>
        <dbReference type="ChEBI" id="CHEBI:15377"/>
        <dbReference type="ChEBI" id="CHEBI:15378"/>
        <dbReference type="ChEBI" id="CHEBI:16335"/>
        <dbReference type="ChEBI" id="CHEBI:17596"/>
        <dbReference type="ChEBI" id="CHEBI:28938"/>
        <dbReference type="EC" id="3.5.4.4"/>
    </reaction>
    <physiologicalReaction direction="left-to-right" evidence="8">
        <dbReference type="Rhea" id="RHEA:24409"/>
    </physiologicalReaction>
</comment>
<protein>
    <recommendedName>
        <fullName evidence="11">Purine nucleoside phosphorylase</fullName>
    </recommendedName>
</protein>
<evidence type="ECO:0000256" key="9">
    <source>
        <dbReference type="ARBA" id="ARBA00048968"/>
    </source>
</evidence>
<gene>
    <name evidence="12" type="ordered locus">Cyast_2260</name>
</gene>
<evidence type="ECO:0000256" key="2">
    <source>
        <dbReference type="ARBA" id="ARBA00003215"/>
    </source>
</evidence>
<dbReference type="InterPro" id="IPR011324">
    <property type="entry name" value="Cytotoxic_necrot_fac-like_cat"/>
</dbReference>
<keyword evidence="4" id="KW-0808">Transferase</keyword>
<evidence type="ECO:0000313" key="13">
    <source>
        <dbReference type="Proteomes" id="UP000010483"/>
    </source>
</evidence>
<evidence type="ECO:0000256" key="1">
    <source>
        <dbReference type="ARBA" id="ARBA00000553"/>
    </source>
</evidence>
<proteinExistence type="inferred from homology"/>
<keyword evidence="6" id="KW-0378">Hydrolase</keyword>
<sequence>MAYSSSNHSQWQWKSTPDGEFLTCELLKDWCHGFFSVDFAGQSPFLLNKYLDESAQVFRLKQIHSNILFSTSAVEINKDEQGNMTYSQGDGIITEKAGESVWVASADCTPVLIADHTLGKVCAIHSGWRGTAANIVPDAIALFDKLGSKKEDLLFALGPAINGEVYQVDIPVALKVLSTIFEGAEQEILEQGYNSPHKVILADEQEGKVRLDVTQVIYAQIRQKGMDKEQIAIAPYCTYQTPERFFSYRRTHQKNVQWSGIISHSGR</sequence>
<dbReference type="PANTHER" id="PTHR30616:SF2">
    <property type="entry name" value="PURINE NUCLEOSIDE PHOSPHORYLASE LACC1"/>
    <property type="match status" value="1"/>
</dbReference>
<comment type="function">
    <text evidence="2">Purine nucleoside enzyme that catalyzes the phosphorolysis of adenosine and inosine nucleosides, yielding D-ribose 1-phosphate and the respective free bases, adenine and hypoxanthine. Also catalyzes the phosphorolysis of S-methyl-5'-thioadenosine into adenine and S-methyl-5-thio-alpha-D-ribose 1-phosphate. Also has adenosine deaminase activity.</text>
</comment>
<evidence type="ECO:0000256" key="3">
    <source>
        <dbReference type="ARBA" id="ARBA00007353"/>
    </source>
</evidence>
<dbReference type="Pfam" id="PF02578">
    <property type="entry name" value="Cu-oxidase_4"/>
    <property type="match status" value="1"/>
</dbReference>
<evidence type="ECO:0000256" key="7">
    <source>
        <dbReference type="ARBA" id="ARBA00022833"/>
    </source>
</evidence>
<evidence type="ECO:0000256" key="8">
    <source>
        <dbReference type="ARBA" id="ARBA00047989"/>
    </source>
</evidence>
<accession>K9YMX6</accession>
<evidence type="ECO:0000256" key="4">
    <source>
        <dbReference type="ARBA" id="ARBA00022679"/>
    </source>
</evidence>
<dbReference type="Proteomes" id="UP000010483">
    <property type="component" value="Chromosome"/>
</dbReference>
<dbReference type="NCBIfam" id="TIGR00726">
    <property type="entry name" value="peptidoglycan editing factor PgeF"/>
    <property type="match status" value="1"/>
</dbReference>
<evidence type="ECO:0000256" key="5">
    <source>
        <dbReference type="ARBA" id="ARBA00022723"/>
    </source>
</evidence>
<evidence type="ECO:0000256" key="6">
    <source>
        <dbReference type="ARBA" id="ARBA00022801"/>
    </source>
</evidence>
<keyword evidence="13" id="KW-1185">Reference proteome</keyword>
<dbReference type="InterPro" id="IPR003730">
    <property type="entry name" value="Cu_polyphenol_OxRdtase"/>
</dbReference>
<reference evidence="13" key="1">
    <citation type="journal article" date="2013" name="Proc. Natl. Acad. Sci. U.S.A.">
        <title>Improving the coverage of the cyanobacterial phylum using diversity-driven genome sequencing.</title>
        <authorList>
            <person name="Shih P.M."/>
            <person name="Wu D."/>
            <person name="Latifi A."/>
            <person name="Axen S.D."/>
            <person name="Fewer D.P."/>
            <person name="Talla E."/>
            <person name="Calteau A."/>
            <person name="Cai F."/>
            <person name="Tandeau de Marsac N."/>
            <person name="Rippka R."/>
            <person name="Herdman M."/>
            <person name="Sivonen K."/>
            <person name="Coursin T."/>
            <person name="Laurent T."/>
            <person name="Goodwin L."/>
            <person name="Nolan M."/>
            <person name="Davenport K.W."/>
            <person name="Han C.S."/>
            <person name="Rubin E.M."/>
            <person name="Eisen J.A."/>
            <person name="Woyke T."/>
            <person name="Gugger M."/>
            <person name="Kerfeld C.A."/>
        </authorList>
    </citation>
    <scope>NUCLEOTIDE SEQUENCE [LARGE SCALE GENOMIC DNA]</scope>
    <source>
        <strain evidence="13">ATCC 29140 / PCC 7202</strain>
    </source>
</reference>
<dbReference type="PATRIC" id="fig|292563.3.peg.2361"/>
<dbReference type="BioCyc" id="CSTA292563:G1353-2264-MONOMER"/>
<comment type="similarity">
    <text evidence="3 11">Belongs to the purine nucleoside phosphorylase YfiH/LACC1 family.</text>
</comment>
<name>K9YMX6_CYASC</name>
<evidence type="ECO:0000256" key="10">
    <source>
        <dbReference type="ARBA" id="ARBA00049893"/>
    </source>
</evidence>
<dbReference type="GO" id="GO:0005507">
    <property type="term" value="F:copper ion binding"/>
    <property type="evidence" value="ECO:0007669"/>
    <property type="project" value="TreeGrafter"/>
</dbReference>
<keyword evidence="5" id="KW-0479">Metal-binding</keyword>
<dbReference type="GO" id="GO:0017061">
    <property type="term" value="F:S-methyl-5-thioadenosine phosphorylase activity"/>
    <property type="evidence" value="ECO:0007669"/>
    <property type="project" value="UniProtKB-EC"/>
</dbReference>
<dbReference type="GO" id="GO:0016787">
    <property type="term" value="F:hydrolase activity"/>
    <property type="evidence" value="ECO:0007669"/>
    <property type="project" value="UniProtKB-KW"/>
</dbReference>
<dbReference type="AlphaFoldDB" id="K9YMX6"/>